<organism evidence="1 2">
    <name type="scientific">Marinobacter subterrani</name>
    <dbReference type="NCBI Taxonomy" id="1658765"/>
    <lineage>
        <taxon>Bacteria</taxon>
        <taxon>Pseudomonadati</taxon>
        <taxon>Pseudomonadota</taxon>
        <taxon>Gammaproteobacteria</taxon>
        <taxon>Pseudomonadales</taxon>
        <taxon>Marinobacteraceae</taxon>
        <taxon>Marinobacter</taxon>
    </lineage>
</organism>
<sequence length="84" mass="9324">MAEHNAKQWLADCGKPATITILPTKDGIQLALRFGEEKANLENPTMVQGLALVGCEAIRKAIRDQLDVRSEEVVRMDAQDQKPH</sequence>
<evidence type="ECO:0000313" key="1">
    <source>
        <dbReference type="EMBL" id="KMQ74027.1"/>
    </source>
</evidence>
<name>A0A0J7J7A0_9GAMM</name>
<dbReference type="PATRIC" id="fig|1658765.3.peg.191"/>
<keyword evidence="2" id="KW-1185">Reference proteome</keyword>
<protein>
    <submittedName>
        <fullName evidence="1">Uncharacterized protein</fullName>
    </submittedName>
</protein>
<accession>A0A0J7J7A0</accession>
<dbReference type="RefSeq" id="WP_048494293.1">
    <property type="nucleotide sequence ID" value="NZ_LFBU01000001.1"/>
</dbReference>
<evidence type="ECO:0000313" key="2">
    <source>
        <dbReference type="Proteomes" id="UP000036102"/>
    </source>
</evidence>
<dbReference type="EMBL" id="LFBU01000001">
    <property type="protein sequence ID" value="KMQ74027.1"/>
    <property type="molecule type" value="Genomic_DNA"/>
</dbReference>
<dbReference type="AlphaFoldDB" id="A0A0J7J7A0"/>
<gene>
    <name evidence="1" type="ORF">Msub_10198</name>
</gene>
<comment type="caution">
    <text evidence="1">The sequence shown here is derived from an EMBL/GenBank/DDBJ whole genome shotgun (WGS) entry which is preliminary data.</text>
</comment>
<reference evidence="1 2" key="1">
    <citation type="submission" date="2015-06" db="EMBL/GenBank/DDBJ databases">
        <title>Marinobacter subterrani, a genetically tractable neutrophilic iron-oxidizing strain isolated from the Soudan Iron Mine.</title>
        <authorList>
            <person name="Bonis B.M."/>
            <person name="Gralnick J.A."/>
        </authorList>
    </citation>
    <scope>NUCLEOTIDE SEQUENCE [LARGE SCALE GENOMIC DNA]</scope>
    <source>
        <strain evidence="1 2">JG233</strain>
    </source>
</reference>
<dbReference type="Proteomes" id="UP000036102">
    <property type="component" value="Unassembled WGS sequence"/>
</dbReference>
<dbReference type="STRING" id="1658765.Msub_10198"/>
<proteinExistence type="predicted"/>